<protein>
    <recommendedName>
        <fullName evidence="7">NADH:flavin oxidoreductase/NADH oxidase N-terminal domain-containing protein</fullName>
    </recommendedName>
</protein>
<evidence type="ECO:0000259" key="7">
    <source>
        <dbReference type="Pfam" id="PF00724"/>
    </source>
</evidence>
<dbReference type="AlphaFoldDB" id="A0A9P5Y1S0"/>
<dbReference type="SUPFAM" id="SSF51395">
    <property type="entry name" value="FMN-linked oxidoreductases"/>
    <property type="match status" value="1"/>
</dbReference>
<comment type="cofactor">
    <cofactor evidence="1">
        <name>FMN</name>
        <dbReference type="ChEBI" id="CHEBI:58210"/>
    </cofactor>
</comment>
<dbReference type="Gene3D" id="3.20.20.70">
    <property type="entry name" value="Aldolase class I"/>
    <property type="match status" value="1"/>
</dbReference>
<dbReference type="Pfam" id="PF00724">
    <property type="entry name" value="Oxidored_FMN"/>
    <property type="match status" value="1"/>
</dbReference>
<dbReference type="GO" id="GO:0050661">
    <property type="term" value="F:NADP binding"/>
    <property type="evidence" value="ECO:0007669"/>
    <property type="project" value="InterPro"/>
</dbReference>
<dbReference type="Proteomes" id="UP000807353">
    <property type="component" value="Unassembled WGS sequence"/>
</dbReference>
<dbReference type="InterPro" id="IPR013785">
    <property type="entry name" value="Aldolase_TIM"/>
</dbReference>
<dbReference type="GO" id="GO:0003959">
    <property type="term" value="F:NADPH dehydrogenase activity"/>
    <property type="evidence" value="ECO:0007669"/>
    <property type="project" value="InterPro"/>
</dbReference>
<organism evidence="8 9">
    <name type="scientific">Collybia nuda</name>
    <dbReference type="NCBI Taxonomy" id="64659"/>
    <lineage>
        <taxon>Eukaryota</taxon>
        <taxon>Fungi</taxon>
        <taxon>Dikarya</taxon>
        <taxon>Basidiomycota</taxon>
        <taxon>Agaricomycotina</taxon>
        <taxon>Agaricomycetes</taxon>
        <taxon>Agaricomycetidae</taxon>
        <taxon>Agaricales</taxon>
        <taxon>Tricholomatineae</taxon>
        <taxon>Clitocybaceae</taxon>
        <taxon>Collybia</taxon>
    </lineage>
</organism>
<accession>A0A9P5Y1S0</accession>
<dbReference type="OrthoDB" id="72788at2759"/>
<evidence type="ECO:0000313" key="8">
    <source>
        <dbReference type="EMBL" id="KAF9459665.1"/>
    </source>
</evidence>
<evidence type="ECO:0000256" key="6">
    <source>
        <dbReference type="SAM" id="MobiDB-lite"/>
    </source>
</evidence>
<evidence type="ECO:0000256" key="4">
    <source>
        <dbReference type="ARBA" id="ARBA00022857"/>
    </source>
</evidence>
<keyword evidence="5" id="KW-0560">Oxidoreductase</keyword>
<dbReference type="CDD" id="cd02932">
    <property type="entry name" value="OYE_YqiM_FMN"/>
    <property type="match status" value="1"/>
</dbReference>
<feature type="region of interest" description="Disordered" evidence="6">
    <location>
        <begin position="14"/>
        <end position="35"/>
    </location>
</feature>
<evidence type="ECO:0000256" key="5">
    <source>
        <dbReference type="ARBA" id="ARBA00023002"/>
    </source>
</evidence>
<proteinExistence type="predicted"/>
<keyword evidence="3" id="KW-0288">FMN</keyword>
<reference evidence="8" key="1">
    <citation type="submission" date="2020-11" db="EMBL/GenBank/DDBJ databases">
        <authorList>
            <consortium name="DOE Joint Genome Institute"/>
            <person name="Ahrendt S."/>
            <person name="Riley R."/>
            <person name="Andreopoulos W."/>
            <person name="Labutti K."/>
            <person name="Pangilinan J."/>
            <person name="Ruiz-Duenas F.J."/>
            <person name="Barrasa J.M."/>
            <person name="Sanchez-Garcia M."/>
            <person name="Camarero S."/>
            <person name="Miyauchi S."/>
            <person name="Serrano A."/>
            <person name="Linde D."/>
            <person name="Babiker R."/>
            <person name="Drula E."/>
            <person name="Ayuso-Fernandez I."/>
            <person name="Pacheco R."/>
            <person name="Padilla G."/>
            <person name="Ferreira P."/>
            <person name="Barriuso J."/>
            <person name="Kellner H."/>
            <person name="Castanera R."/>
            <person name="Alfaro M."/>
            <person name="Ramirez L."/>
            <person name="Pisabarro A.G."/>
            <person name="Kuo A."/>
            <person name="Tritt A."/>
            <person name="Lipzen A."/>
            <person name="He G."/>
            <person name="Yan M."/>
            <person name="Ng V."/>
            <person name="Cullen D."/>
            <person name="Martin F."/>
            <person name="Rosso M.-N."/>
            <person name="Henrissat B."/>
            <person name="Hibbett D."/>
            <person name="Martinez A.T."/>
            <person name="Grigoriev I.V."/>
        </authorList>
    </citation>
    <scope>NUCLEOTIDE SEQUENCE</scope>
    <source>
        <strain evidence="8">CBS 247.69</strain>
    </source>
</reference>
<evidence type="ECO:0000256" key="1">
    <source>
        <dbReference type="ARBA" id="ARBA00001917"/>
    </source>
</evidence>
<sequence length="419" mass="45241">MSQSVPNTAAAGVSFYTPAQNPPAGTALNPQPSGRPIPKLFQPLKIRGVEFHNRIFVAPLCQYSSKDGKITPWHAGHLGGLFTRGPGLTFFEATAVVPEGRITPEDAGIWTDDHIKPFADIIEFAHSQNQKMGLQLAHAGRKASTVAPWIPGIPLADESVGGWPEDVWGPSTVPFVEGYPKPKELTKEGIKRVVQAFADGAKRAVRAGIDVIEIHNAHGYLLHEFISPASNKRTDEYGGSFENRTRLTLEVVDAVRAAIPDNMPLFLRISATDGLEESLPNEPSWRSEDTVRLAPILFAHGVDFLDVSTGGNHPMQRIKPGPAYQAPFAHDVKRSLPEGHGLVVGSVGTINDGHIAQGVLDKGQADVVLVGRQFLKNPGAVWAFADDLRVEIKAANQIAWGFTGRVRKMLGGGPSEPKM</sequence>
<dbReference type="EMBL" id="MU150312">
    <property type="protein sequence ID" value="KAF9459665.1"/>
    <property type="molecule type" value="Genomic_DNA"/>
</dbReference>
<dbReference type="PANTHER" id="PTHR43303:SF4">
    <property type="entry name" value="NADPH DEHYDROGENASE C23G7.10C-RELATED"/>
    <property type="match status" value="1"/>
</dbReference>
<comment type="caution">
    <text evidence="8">The sequence shown here is derived from an EMBL/GenBank/DDBJ whole genome shotgun (WGS) entry which is preliminary data.</text>
</comment>
<dbReference type="InterPro" id="IPR001155">
    <property type="entry name" value="OxRdtase_FMN_N"/>
</dbReference>
<dbReference type="InterPro" id="IPR044152">
    <property type="entry name" value="YqjM-like"/>
</dbReference>
<name>A0A9P5Y1S0_9AGAR</name>
<evidence type="ECO:0000313" key="9">
    <source>
        <dbReference type="Proteomes" id="UP000807353"/>
    </source>
</evidence>
<keyword evidence="4" id="KW-0521">NADP</keyword>
<keyword evidence="2" id="KW-0285">Flavoprotein</keyword>
<evidence type="ECO:0000256" key="3">
    <source>
        <dbReference type="ARBA" id="ARBA00022643"/>
    </source>
</evidence>
<dbReference type="PANTHER" id="PTHR43303">
    <property type="entry name" value="NADPH DEHYDROGENASE C23G7.10C-RELATED"/>
    <property type="match status" value="1"/>
</dbReference>
<evidence type="ECO:0000256" key="2">
    <source>
        <dbReference type="ARBA" id="ARBA00022630"/>
    </source>
</evidence>
<gene>
    <name evidence="8" type="ORF">BDZ94DRAFT_1267726</name>
</gene>
<dbReference type="GO" id="GO:0010181">
    <property type="term" value="F:FMN binding"/>
    <property type="evidence" value="ECO:0007669"/>
    <property type="project" value="InterPro"/>
</dbReference>
<feature type="domain" description="NADH:flavin oxidoreductase/NADH oxidase N-terminal" evidence="7">
    <location>
        <begin position="39"/>
        <end position="379"/>
    </location>
</feature>
<keyword evidence="9" id="KW-1185">Reference proteome</keyword>